<feature type="domain" description="Peptidase C45 hydrolase" evidence="1">
    <location>
        <begin position="124"/>
        <end position="346"/>
    </location>
</feature>
<dbReference type="InterPro" id="IPR005079">
    <property type="entry name" value="Peptidase_C45_hydrolase"/>
</dbReference>
<gene>
    <name evidence="2" type="ORF">HYY20_14190</name>
</gene>
<dbReference type="NCBIfam" id="NF040521">
    <property type="entry name" value="C45_proenzyme"/>
    <property type="match status" value="1"/>
</dbReference>
<dbReference type="Gene3D" id="3.60.60.10">
    <property type="entry name" value="Penicillin V Acylase, Chain A"/>
    <property type="match status" value="1"/>
</dbReference>
<reference evidence="2" key="1">
    <citation type="submission" date="2020-07" db="EMBL/GenBank/DDBJ databases">
        <title>Huge and variable diversity of episymbiotic CPR bacteria and DPANN archaea in groundwater ecosystems.</title>
        <authorList>
            <person name="He C.Y."/>
            <person name="Keren R."/>
            <person name="Whittaker M."/>
            <person name="Farag I.F."/>
            <person name="Doudna J."/>
            <person name="Cate J.H.D."/>
            <person name="Banfield J.F."/>
        </authorList>
    </citation>
    <scope>NUCLEOTIDE SEQUENCE</scope>
    <source>
        <strain evidence="2">NC_groundwater_672_Ag_B-0.1um_62_36</strain>
    </source>
</reference>
<sequence length="358" mass="39584">MEPKTFPRLLLQGSAYEIGCHHGSAFRSLIRDNLETYLTLFSHYAQLGRAEVISRARSFIPLIEGFDGELLEEMRGIAEGSESLLEEIVALNARTEMMFKDGTPRHGECTALAVTPEASAAGHTLVGQNWDWMPRVQRNVLLLEIAQRERPRILTFTEAGFVGKIGMNSAGIGLCANLLVGPRTVPGIPFHLFCRGILKATSLGEAIGQVLGHRSGASGNFLIAHAEGEAIDLETHPEGSDYLYSRSGILTHANHFESRVTVEDVGRKLFPDTILRYCRSGKLLEQERGRITRESFQRVLRDHFNYPNAICRHADLRLPGPEQVQTNGSIVMDLTESVMYVCHGNPCTGEYVPFPLAG</sequence>
<dbReference type="InterPro" id="IPR047801">
    <property type="entry name" value="Peptidase_C45"/>
</dbReference>
<dbReference type="Gene3D" id="1.10.10.2120">
    <property type="match status" value="1"/>
</dbReference>
<dbReference type="Pfam" id="PF03417">
    <property type="entry name" value="AAT"/>
    <property type="match status" value="1"/>
</dbReference>
<dbReference type="PANTHER" id="PTHR34180">
    <property type="entry name" value="PEPTIDASE C45"/>
    <property type="match status" value="1"/>
</dbReference>
<dbReference type="AlphaFoldDB" id="A0A932FY48"/>
<name>A0A932FY48_UNCTE</name>
<dbReference type="EMBL" id="JACPRF010000433">
    <property type="protein sequence ID" value="MBI2878022.1"/>
    <property type="molecule type" value="Genomic_DNA"/>
</dbReference>
<evidence type="ECO:0000259" key="1">
    <source>
        <dbReference type="Pfam" id="PF03417"/>
    </source>
</evidence>
<dbReference type="Proteomes" id="UP000769766">
    <property type="component" value="Unassembled WGS sequence"/>
</dbReference>
<evidence type="ECO:0000313" key="3">
    <source>
        <dbReference type="Proteomes" id="UP000769766"/>
    </source>
</evidence>
<protein>
    <recommendedName>
        <fullName evidence="1">Peptidase C45 hydrolase domain-containing protein</fullName>
    </recommendedName>
</protein>
<comment type="caution">
    <text evidence="2">The sequence shown here is derived from an EMBL/GenBank/DDBJ whole genome shotgun (WGS) entry which is preliminary data.</text>
</comment>
<organism evidence="2 3">
    <name type="scientific">Tectimicrobiota bacterium</name>
    <dbReference type="NCBI Taxonomy" id="2528274"/>
    <lineage>
        <taxon>Bacteria</taxon>
        <taxon>Pseudomonadati</taxon>
        <taxon>Nitrospinota/Tectimicrobiota group</taxon>
        <taxon>Candidatus Tectimicrobiota</taxon>
    </lineage>
</organism>
<accession>A0A932FY48</accession>
<evidence type="ECO:0000313" key="2">
    <source>
        <dbReference type="EMBL" id="MBI2878022.1"/>
    </source>
</evidence>
<dbReference type="InterPro" id="IPR047794">
    <property type="entry name" value="C45_proenzyme-like"/>
</dbReference>
<proteinExistence type="predicted"/>
<dbReference type="PANTHER" id="PTHR34180:SF1">
    <property type="entry name" value="BETA-ALANYL-DOPAMINE_CARCININE HYDROLASE"/>
    <property type="match status" value="1"/>
</dbReference>